<evidence type="ECO:0000313" key="9">
    <source>
        <dbReference type="EMBL" id="TPX69185.1"/>
    </source>
</evidence>
<dbReference type="GO" id="GO:0004930">
    <property type="term" value="F:G protein-coupled receptor activity"/>
    <property type="evidence" value="ECO:0007669"/>
    <property type="project" value="InterPro"/>
</dbReference>
<dbReference type="InterPro" id="IPR050962">
    <property type="entry name" value="Phosphate-bind_PstS"/>
</dbReference>
<comment type="caution">
    <text evidence="9">The sequence shown here is derived from an EMBL/GenBank/DDBJ whole genome shotgun (WGS) entry which is preliminary data.</text>
</comment>
<sequence>MHRFILASRLSAFVVVLLTAVSAQRAHGVVIKVGGASFPSAPYTNAARNFSSENPVTVAYSGSNSGTGQKNAFNGEFQVGASDVPITTSLYGSNGTIIALPAIAGGLVVTYNVPGLPKGLQLKFSRQVLPRIFDGSVSMWNDPLLVADNPSLAEKNAKIIVITRSSGSGSTLFFKKSLKLMDASSKYPSSPYENPKFTFNMNNSVMAATTDSAAVIVGSFPYTLTYLSQNEAAVARASSNGDCSTALAQHLNGDFIPCNLNSLGLAVKNVPQDNIDSLNYNSEGLDTLDVDVPGAYPLTIISNFILRPSEVSSDKAVTVWALKFIWYFISHPEFATSQTFVSLYQTPIGERTLSRISSITQRDEVLYGNSVCDPLPDGSYLHPCVNGFCEDLNPFQDSSAQCTCEYGFGNYDHSDCSEVTPYFAPVWTSYVKYFFMATAVLVVGGMISQLIRMKADPDVKAMSPPCCAFILSGFLLAAISILFHAASPTHGTCVAHIVTASIAFGMVFSMIFLKSIRIYFIFRYTRLARLGIFKDAVLIALASIFAIIDGIIAGIYTQVDKVGPRIQDLAGSSKEVWVCAVESDGEGSSRSTISTLLIVLLAFNGLLVVLCLMAGHLTRSASRKFDESKKIWSMSVMLGLPSDTEAMLNLKNVLFSGTVWLLSILSPIILFGPSLLGSLQTHARESSLGQNTGSIQSGENSDWKTAEVGKSTALLFNVGVKAMKALAIWDTALIILMPDMNMAFIMKSETHIFTKFSRCKVKPVATTTKDAQGTFRLEMVLDKNSDLLEFATKEKMDEFRSIHTQCIVNNNMKREENSGLRKHGSRSVA</sequence>
<feature type="chain" id="PRO_5021209828" description="G-protein coupled receptors family 3 profile domain-containing protein" evidence="7">
    <location>
        <begin position="29"/>
        <end position="829"/>
    </location>
</feature>
<name>A0A507F0I3_9FUNG</name>
<evidence type="ECO:0000256" key="3">
    <source>
        <dbReference type="ARBA" id="ARBA00022692"/>
    </source>
</evidence>
<feature type="transmembrane region" description="Helical" evidence="6">
    <location>
        <begin position="653"/>
        <end position="676"/>
    </location>
</feature>
<keyword evidence="10" id="KW-1185">Reference proteome</keyword>
<evidence type="ECO:0000256" key="4">
    <source>
        <dbReference type="ARBA" id="ARBA00022989"/>
    </source>
</evidence>
<dbReference type="InterPro" id="IPR017978">
    <property type="entry name" value="GPCR_3_C"/>
</dbReference>
<gene>
    <name evidence="9" type="ORF">CcCBS67573_g06919</name>
</gene>
<dbReference type="OrthoDB" id="2155766at2759"/>
<feature type="domain" description="G-protein coupled receptors family 3 profile" evidence="8">
    <location>
        <begin position="450"/>
        <end position="661"/>
    </location>
</feature>
<feature type="signal peptide" evidence="7">
    <location>
        <begin position="1"/>
        <end position="28"/>
    </location>
</feature>
<reference evidence="9 10" key="1">
    <citation type="journal article" date="2019" name="Sci. Rep.">
        <title>Comparative genomics of chytrid fungi reveal insights into the obligate biotrophic and pathogenic lifestyle of Synchytrium endobioticum.</title>
        <authorList>
            <person name="van de Vossenberg B.T.L.H."/>
            <person name="Warris S."/>
            <person name="Nguyen H.D.T."/>
            <person name="van Gent-Pelzer M.P.E."/>
            <person name="Joly D.L."/>
            <person name="van de Geest H.C."/>
            <person name="Bonants P.J.M."/>
            <person name="Smith D.S."/>
            <person name="Levesque C.A."/>
            <person name="van der Lee T.A.J."/>
        </authorList>
    </citation>
    <scope>NUCLEOTIDE SEQUENCE [LARGE SCALE GENOMIC DNA]</scope>
    <source>
        <strain evidence="9 10">CBS 675.73</strain>
    </source>
</reference>
<evidence type="ECO:0000256" key="2">
    <source>
        <dbReference type="ARBA" id="ARBA00008725"/>
    </source>
</evidence>
<proteinExistence type="inferred from homology"/>
<keyword evidence="4 6" id="KW-1133">Transmembrane helix</keyword>
<evidence type="ECO:0000256" key="7">
    <source>
        <dbReference type="SAM" id="SignalP"/>
    </source>
</evidence>
<dbReference type="AlphaFoldDB" id="A0A507F0I3"/>
<feature type="transmembrane region" description="Helical" evidence="6">
    <location>
        <begin position="536"/>
        <end position="556"/>
    </location>
</feature>
<keyword evidence="3 6" id="KW-0812">Transmembrane</keyword>
<dbReference type="SUPFAM" id="SSF53850">
    <property type="entry name" value="Periplasmic binding protein-like II"/>
    <property type="match status" value="1"/>
</dbReference>
<feature type="transmembrane region" description="Helical" evidence="6">
    <location>
        <begin position="463"/>
        <end position="483"/>
    </location>
</feature>
<dbReference type="Proteomes" id="UP000320333">
    <property type="component" value="Unassembled WGS sequence"/>
</dbReference>
<evidence type="ECO:0000313" key="10">
    <source>
        <dbReference type="Proteomes" id="UP000320333"/>
    </source>
</evidence>
<protein>
    <recommendedName>
        <fullName evidence="8">G-protein coupled receptors family 3 profile domain-containing protein</fullName>
    </recommendedName>
</protein>
<accession>A0A507F0I3</accession>
<dbReference type="PANTHER" id="PTHR42996">
    <property type="entry name" value="PHOSPHATE-BINDING PROTEIN PSTS"/>
    <property type="match status" value="1"/>
</dbReference>
<evidence type="ECO:0000256" key="6">
    <source>
        <dbReference type="SAM" id="Phobius"/>
    </source>
</evidence>
<dbReference type="GO" id="GO:0016020">
    <property type="term" value="C:membrane"/>
    <property type="evidence" value="ECO:0007669"/>
    <property type="project" value="UniProtKB-SubCell"/>
</dbReference>
<feature type="transmembrane region" description="Helical" evidence="6">
    <location>
        <begin position="593"/>
        <end position="615"/>
    </location>
</feature>
<dbReference type="EMBL" id="QEAP01000324">
    <property type="protein sequence ID" value="TPX69185.1"/>
    <property type="molecule type" value="Genomic_DNA"/>
</dbReference>
<evidence type="ECO:0000256" key="5">
    <source>
        <dbReference type="ARBA" id="ARBA00023136"/>
    </source>
</evidence>
<dbReference type="Pfam" id="PF00003">
    <property type="entry name" value="7tm_3"/>
    <property type="match status" value="1"/>
</dbReference>
<dbReference type="PANTHER" id="PTHR42996:SF1">
    <property type="entry name" value="PHOSPHATE-BINDING PROTEIN PSTS"/>
    <property type="match status" value="1"/>
</dbReference>
<feature type="transmembrane region" description="Helical" evidence="6">
    <location>
        <begin position="430"/>
        <end position="451"/>
    </location>
</feature>
<feature type="transmembrane region" description="Helical" evidence="6">
    <location>
        <begin position="495"/>
        <end position="516"/>
    </location>
</feature>
<comment type="subcellular location">
    <subcellularLocation>
        <location evidence="1">Membrane</location>
        <topology evidence="1">Multi-pass membrane protein</topology>
    </subcellularLocation>
</comment>
<keyword evidence="5 6" id="KW-0472">Membrane</keyword>
<comment type="similarity">
    <text evidence="2">Belongs to the PstS family.</text>
</comment>
<dbReference type="Pfam" id="PF12849">
    <property type="entry name" value="PBP_like_2"/>
    <property type="match status" value="1"/>
</dbReference>
<dbReference type="STRING" id="246404.A0A507F0I3"/>
<dbReference type="InterPro" id="IPR024370">
    <property type="entry name" value="PBP_domain"/>
</dbReference>
<organism evidence="9 10">
    <name type="scientific">Chytriomyces confervae</name>
    <dbReference type="NCBI Taxonomy" id="246404"/>
    <lineage>
        <taxon>Eukaryota</taxon>
        <taxon>Fungi</taxon>
        <taxon>Fungi incertae sedis</taxon>
        <taxon>Chytridiomycota</taxon>
        <taxon>Chytridiomycota incertae sedis</taxon>
        <taxon>Chytridiomycetes</taxon>
        <taxon>Chytridiales</taxon>
        <taxon>Chytriomycetaceae</taxon>
        <taxon>Chytriomyces</taxon>
    </lineage>
</organism>
<dbReference type="Gene3D" id="3.40.190.10">
    <property type="entry name" value="Periplasmic binding protein-like II"/>
    <property type="match status" value="2"/>
</dbReference>
<keyword evidence="7" id="KW-0732">Signal</keyword>
<dbReference type="PROSITE" id="PS50259">
    <property type="entry name" value="G_PROTEIN_RECEP_F3_4"/>
    <property type="match status" value="1"/>
</dbReference>
<evidence type="ECO:0000256" key="1">
    <source>
        <dbReference type="ARBA" id="ARBA00004141"/>
    </source>
</evidence>
<evidence type="ECO:0000259" key="8">
    <source>
        <dbReference type="PROSITE" id="PS50259"/>
    </source>
</evidence>